<proteinExistence type="predicted"/>
<name>A0A9D3UQP6_9ROSI</name>
<reference evidence="2 3" key="1">
    <citation type="journal article" date="2021" name="Plant Biotechnol. J.">
        <title>Multi-omics assisted identification of the key and species-specific regulatory components of drought-tolerant mechanisms in Gossypium stocksii.</title>
        <authorList>
            <person name="Yu D."/>
            <person name="Ke L."/>
            <person name="Zhang D."/>
            <person name="Wu Y."/>
            <person name="Sun Y."/>
            <person name="Mei J."/>
            <person name="Sun J."/>
            <person name="Sun Y."/>
        </authorList>
    </citation>
    <scope>NUCLEOTIDE SEQUENCE [LARGE SCALE GENOMIC DNA]</scope>
    <source>
        <strain evidence="3">cv. E1</strain>
        <tissue evidence="2">Leaf</tissue>
    </source>
</reference>
<feature type="region of interest" description="Disordered" evidence="1">
    <location>
        <begin position="131"/>
        <end position="161"/>
    </location>
</feature>
<protein>
    <recommendedName>
        <fullName evidence="4">Transposase MuDR plant domain-containing protein</fullName>
    </recommendedName>
</protein>
<feature type="compositionally biased region" description="Acidic residues" evidence="1">
    <location>
        <begin position="147"/>
        <end position="157"/>
    </location>
</feature>
<dbReference type="AlphaFoldDB" id="A0A9D3UQP6"/>
<evidence type="ECO:0000256" key="1">
    <source>
        <dbReference type="SAM" id="MobiDB-lite"/>
    </source>
</evidence>
<gene>
    <name evidence="2" type="ORF">J1N35_033715</name>
</gene>
<feature type="region of interest" description="Disordered" evidence="1">
    <location>
        <begin position="211"/>
        <end position="232"/>
    </location>
</feature>
<sequence length="324" mass="34404">MLMSTKEEYYKNLYVGGKFVCDPYVRYFGGEMQLWKAGDGNKGVEVAGSKGGEGVEGLNGDGVEVAGNKGGEGVEIVSNKCGNGGEVEGGEGLNGEGAEIAGNKGEEGVKVVGSQYGEGVEGLNGLDACIEGSEEGNGGLNSSVENASEEGVEDESDSDSKDENVYLIKVIGKAKETVPNEIESESFGEQFEVEVPEEVKGEGLNNKVGREEEGNETKYFDSDDHESILGSNDDENIDAYRRRNMFSTYNPNSASLHFCIRMMFKNAAFISAANSISGALRSAAQKAAKSNAAKFCGVYVNKTPLKVWTFSGVFPTNAAKGIEF</sequence>
<dbReference type="EMBL" id="JAIQCV010000010">
    <property type="protein sequence ID" value="KAH1055650.1"/>
    <property type="molecule type" value="Genomic_DNA"/>
</dbReference>
<dbReference type="Proteomes" id="UP000828251">
    <property type="component" value="Unassembled WGS sequence"/>
</dbReference>
<accession>A0A9D3UQP6</accession>
<evidence type="ECO:0000313" key="3">
    <source>
        <dbReference type="Proteomes" id="UP000828251"/>
    </source>
</evidence>
<keyword evidence="3" id="KW-1185">Reference proteome</keyword>
<evidence type="ECO:0000313" key="2">
    <source>
        <dbReference type="EMBL" id="KAH1055650.1"/>
    </source>
</evidence>
<comment type="caution">
    <text evidence="2">The sequence shown here is derived from an EMBL/GenBank/DDBJ whole genome shotgun (WGS) entry which is preliminary data.</text>
</comment>
<evidence type="ECO:0008006" key="4">
    <source>
        <dbReference type="Google" id="ProtNLM"/>
    </source>
</evidence>
<organism evidence="2 3">
    <name type="scientific">Gossypium stocksii</name>
    <dbReference type="NCBI Taxonomy" id="47602"/>
    <lineage>
        <taxon>Eukaryota</taxon>
        <taxon>Viridiplantae</taxon>
        <taxon>Streptophyta</taxon>
        <taxon>Embryophyta</taxon>
        <taxon>Tracheophyta</taxon>
        <taxon>Spermatophyta</taxon>
        <taxon>Magnoliopsida</taxon>
        <taxon>eudicotyledons</taxon>
        <taxon>Gunneridae</taxon>
        <taxon>Pentapetalae</taxon>
        <taxon>rosids</taxon>
        <taxon>malvids</taxon>
        <taxon>Malvales</taxon>
        <taxon>Malvaceae</taxon>
        <taxon>Malvoideae</taxon>
        <taxon>Gossypium</taxon>
    </lineage>
</organism>
<feature type="compositionally biased region" description="Basic and acidic residues" evidence="1">
    <location>
        <begin position="211"/>
        <end position="227"/>
    </location>
</feature>